<reference evidence="1 2" key="1">
    <citation type="submission" date="2018-01" db="EMBL/GenBank/DDBJ databases">
        <title>Complete and assembled Genome of Pantoea gaviniae DSM22758T.</title>
        <authorList>
            <person name="Stevens M.J.A."/>
            <person name="Zurfluh K."/>
            <person name="Stephan R."/>
        </authorList>
    </citation>
    <scope>NUCLEOTIDE SEQUENCE [LARGE SCALE GENOMIC DNA]</scope>
    <source>
        <strain evidence="1 2">DSM 22758</strain>
    </source>
</reference>
<protein>
    <submittedName>
        <fullName evidence="1">Uncharacterized protein</fullName>
    </submittedName>
</protein>
<proteinExistence type="predicted"/>
<dbReference type="RefSeq" id="WP_104958058.1">
    <property type="nucleotide sequence ID" value="NZ_CP026377.1"/>
</dbReference>
<evidence type="ECO:0000313" key="2">
    <source>
        <dbReference type="Proteomes" id="UP000238365"/>
    </source>
</evidence>
<gene>
    <name evidence="1" type="ORF">C2E15_14850</name>
</gene>
<accession>A0A1X1EES6</accession>
<keyword evidence="2" id="KW-1185">Reference proteome</keyword>
<evidence type="ECO:0000313" key="1">
    <source>
        <dbReference type="EMBL" id="AUX94227.1"/>
    </source>
</evidence>
<sequence length="96" mass="9973">MEITGKHEGDLLLSNDVVIRGMVCGNLIVPNGIKAEVPGMVTKRITVEPGGILILRGMASGGVTNNGGYIEIYGMVNGGLIENSGTTKVDPIAHIN</sequence>
<organism evidence="1 2">
    <name type="scientific">Mixta gaviniae</name>
    <dbReference type="NCBI Taxonomy" id="665914"/>
    <lineage>
        <taxon>Bacteria</taxon>
        <taxon>Pseudomonadati</taxon>
        <taxon>Pseudomonadota</taxon>
        <taxon>Gammaproteobacteria</taxon>
        <taxon>Enterobacterales</taxon>
        <taxon>Erwiniaceae</taxon>
        <taxon>Mixta</taxon>
    </lineage>
</organism>
<dbReference type="EMBL" id="CP026377">
    <property type="protein sequence ID" value="AUX94227.1"/>
    <property type="molecule type" value="Genomic_DNA"/>
</dbReference>
<dbReference type="KEGG" id="pgz:C2E15_14850"/>
<dbReference type="AlphaFoldDB" id="A0A1X1EES6"/>
<dbReference type="Proteomes" id="UP000238365">
    <property type="component" value="Chromosome"/>
</dbReference>
<name>A0A1X1EES6_9GAMM</name>